<evidence type="ECO:0000313" key="8">
    <source>
        <dbReference type="Proteomes" id="UP000204221"/>
    </source>
</evidence>
<dbReference type="InterPro" id="IPR013249">
    <property type="entry name" value="RNA_pol_sigma70_r4_t2"/>
</dbReference>
<dbReference type="KEGG" id="ahg:AHOG_11585"/>
<dbReference type="GO" id="GO:0016987">
    <property type="term" value="F:sigma factor activity"/>
    <property type="evidence" value="ECO:0007669"/>
    <property type="project" value="UniProtKB-KW"/>
</dbReference>
<evidence type="ECO:0000259" key="5">
    <source>
        <dbReference type="Pfam" id="PF04542"/>
    </source>
</evidence>
<dbReference type="InterPro" id="IPR036388">
    <property type="entry name" value="WH-like_DNA-bd_sf"/>
</dbReference>
<name>A0A221W2A9_9PSEU</name>
<dbReference type="Pfam" id="PF08281">
    <property type="entry name" value="Sigma70_r4_2"/>
    <property type="match status" value="1"/>
</dbReference>
<gene>
    <name evidence="7" type="primary">sigE6</name>
    <name evidence="7" type="ORF">AHOG_11585</name>
</gene>
<dbReference type="InterPro" id="IPR007627">
    <property type="entry name" value="RNA_pol_sigma70_r2"/>
</dbReference>
<reference evidence="7 8" key="1">
    <citation type="submission" date="2017-07" db="EMBL/GenBank/DDBJ databases">
        <title>Complete genome sequence of Actinoalloteichus hoggarensis DSM 45943, type strain of Actinoalloteichus hoggarensis.</title>
        <authorList>
            <person name="Ruckert C."/>
            <person name="Nouioui I."/>
            <person name="Willmese J."/>
            <person name="van Wezel G."/>
            <person name="Klenk H.-P."/>
            <person name="Kalinowski J."/>
            <person name="Zotchev S.B."/>
        </authorList>
    </citation>
    <scope>NUCLEOTIDE SEQUENCE [LARGE SCALE GENOMIC DNA]</scope>
    <source>
        <strain evidence="7 8">DSM 45943</strain>
    </source>
</reference>
<dbReference type="InterPro" id="IPR013325">
    <property type="entry name" value="RNA_pol_sigma_r2"/>
</dbReference>
<dbReference type="EMBL" id="CP022521">
    <property type="protein sequence ID" value="ASO19960.1"/>
    <property type="molecule type" value="Genomic_DNA"/>
</dbReference>
<keyword evidence="2" id="KW-0805">Transcription regulation</keyword>
<dbReference type="GO" id="GO:0006352">
    <property type="term" value="P:DNA-templated transcription initiation"/>
    <property type="evidence" value="ECO:0007669"/>
    <property type="project" value="InterPro"/>
</dbReference>
<evidence type="ECO:0000313" key="7">
    <source>
        <dbReference type="EMBL" id="ASO19960.1"/>
    </source>
</evidence>
<protein>
    <submittedName>
        <fullName evidence="7">ECF RNA polymerase sigma factor SigE</fullName>
    </submittedName>
</protein>
<organism evidence="7 8">
    <name type="scientific">Actinoalloteichus hoggarensis</name>
    <dbReference type="NCBI Taxonomy" id="1470176"/>
    <lineage>
        <taxon>Bacteria</taxon>
        <taxon>Bacillati</taxon>
        <taxon>Actinomycetota</taxon>
        <taxon>Actinomycetes</taxon>
        <taxon>Pseudonocardiales</taxon>
        <taxon>Pseudonocardiaceae</taxon>
        <taxon>Actinoalloteichus</taxon>
    </lineage>
</organism>
<proteinExistence type="inferred from homology"/>
<keyword evidence="4" id="KW-0804">Transcription</keyword>
<dbReference type="Proteomes" id="UP000204221">
    <property type="component" value="Chromosome"/>
</dbReference>
<dbReference type="NCBIfam" id="TIGR02937">
    <property type="entry name" value="sigma70-ECF"/>
    <property type="match status" value="1"/>
</dbReference>
<dbReference type="Pfam" id="PF04542">
    <property type="entry name" value="Sigma70_r2"/>
    <property type="match status" value="1"/>
</dbReference>
<keyword evidence="8" id="KW-1185">Reference proteome</keyword>
<dbReference type="InterPro" id="IPR013324">
    <property type="entry name" value="RNA_pol_sigma_r3/r4-like"/>
</dbReference>
<dbReference type="OrthoDB" id="5518337at2"/>
<dbReference type="InterPro" id="IPR039425">
    <property type="entry name" value="RNA_pol_sigma-70-like"/>
</dbReference>
<dbReference type="SUPFAM" id="SSF88946">
    <property type="entry name" value="Sigma2 domain of RNA polymerase sigma factors"/>
    <property type="match status" value="1"/>
</dbReference>
<dbReference type="PANTHER" id="PTHR43133:SF25">
    <property type="entry name" value="RNA POLYMERASE SIGMA FACTOR RFAY-RELATED"/>
    <property type="match status" value="1"/>
</dbReference>
<evidence type="ECO:0000259" key="6">
    <source>
        <dbReference type="Pfam" id="PF08281"/>
    </source>
</evidence>
<dbReference type="Gene3D" id="1.10.1740.10">
    <property type="match status" value="1"/>
</dbReference>
<feature type="domain" description="RNA polymerase sigma factor 70 region 4 type 2" evidence="6">
    <location>
        <begin position="146"/>
        <end position="198"/>
    </location>
</feature>
<dbReference type="InterPro" id="IPR014284">
    <property type="entry name" value="RNA_pol_sigma-70_dom"/>
</dbReference>
<keyword evidence="3" id="KW-0731">Sigma factor</keyword>
<evidence type="ECO:0000256" key="3">
    <source>
        <dbReference type="ARBA" id="ARBA00023082"/>
    </source>
</evidence>
<evidence type="ECO:0000256" key="2">
    <source>
        <dbReference type="ARBA" id="ARBA00023015"/>
    </source>
</evidence>
<dbReference type="AlphaFoldDB" id="A0A221W2A9"/>
<accession>A0A221W2A9</accession>
<evidence type="ECO:0000256" key="1">
    <source>
        <dbReference type="ARBA" id="ARBA00010641"/>
    </source>
</evidence>
<comment type="similarity">
    <text evidence="1">Belongs to the sigma-70 factor family. ECF subfamily.</text>
</comment>
<feature type="domain" description="RNA polymerase sigma-70 region 2" evidence="5">
    <location>
        <begin position="45"/>
        <end position="113"/>
    </location>
</feature>
<dbReference type="Gene3D" id="1.10.10.10">
    <property type="entry name" value="Winged helix-like DNA-binding domain superfamily/Winged helix DNA-binding domain"/>
    <property type="match status" value="1"/>
</dbReference>
<sequence length="207" mass="22985">MAKSPPSAAAGEAPLPDEQASYATLADPALWQRAAEGDHAAFGALFERHSEAVWNHAYRLTASWSTAEDLTSSVFLTAWRRRGDMRLTRQSALPWLFTVAGNLARTEFRSSSRLRRALSRLGGDREPVTDHAERFDDQLAGEDRLRRVLAAVDRLPQAEREAVQLCLLGELSITDAAEALGVAEVSVRSRISRARSRLRTLFDLETR</sequence>
<dbReference type="GO" id="GO:0003677">
    <property type="term" value="F:DNA binding"/>
    <property type="evidence" value="ECO:0007669"/>
    <property type="project" value="InterPro"/>
</dbReference>
<dbReference type="SUPFAM" id="SSF88659">
    <property type="entry name" value="Sigma3 and sigma4 domains of RNA polymerase sigma factors"/>
    <property type="match status" value="1"/>
</dbReference>
<dbReference type="PANTHER" id="PTHR43133">
    <property type="entry name" value="RNA POLYMERASE ECF-TYPE SIGMA FACTO"/>
    <property type="match status" value="1"/>
</dbReference>
<evidence type="ECO:0000256" key="4">
    <source>
        <dbReference type="ARBA" id="ARBA00023163"/>
    </source>
</evidence>